<evidence type="ECO:0000313" key="2">
    <source>
        <dbReference type="EMBL" id="KAL2065046.1"/>
    </source>
</evidence>
<sequence>MNRVPRNGPAAGTLRTVSTHVLNSNAACRSAIRSARNALCGRIGDLLQGIKVRLFLACESTQRNHARVEMTSISRVNVRVSNKALPPLRAGNKRSRRAVRGPSNNANGPKSPIWQALDIPNLVFRRIVMRVVCGVAAIGGTPKDGQVEIGRAVGAADQ</sequence>
<evidence type="ECO:0000313" key="3">
    <source>
        <dbReference type="Proteomes" id="UP001595075"/>
    </source>
</evidence>
<name>A0ABR4C6A3_9HELO</name>
<feature type="region of interest" description="Disordered" evidence="1">
    <location>
        <begin position="85"/>
        <end position="111"/>
    </location>
</feature>
<reference evidence="2 3" key="1">
    <citation type="journal article" date="2024" name="Commun. Biol.">
        <title>Comparative genomic analysis of thermophilic fungi reveals convergent evolutionary adaptations and gene losses.</title>
        <authorList>
            <person name="Steindorff A.S."/>
            <person name="Aguilar-Pontes M.V."/>
            <person name="Robinson A.J."/>
            <person name="Andreopoulos B."/>
            <person name="LaButti K."/>
            <person name="Kuo A."/>
            <person name="Mondo S."/>
            <person name="Riley R."/>
            <person name="Otillar R."/>
            <person name="Haridas S."/>
            <person name="Lipzen A."/>
            <person name="Grimwood J."/>
            <person name="Schmutz J."/>
            <person name="Clum A."/>
            <person name="Reid I.D."/>
            <person name="Moisan M.C."/>
            <person name="Butler G."/>
            <person name="Nguyen T.T.M."/>
            <person name="Dewar K."/>
            <person name="Conant G."/>
            <person name="Drula E."/>
            <person name="Henrissat B."/>
            <person name="Hansel C."/>
            <person name="Singer S."/>
            <person name="Hutchinson M.I."/>
            <person name="de Vries R.P."/>
            <person name="Natvig D.O."/>
            <person name="Powell A.J."/>
            <person name="Tsang A."/>
            <person name="Grigoriev I.V."/>
        </authorList>
    </citation>
    <scope>NUCLEOTIDE SEQUENCE [LARGE SCALE GENOMIC DNA]</scope>
    <source>
        <strain evidence="2 3">CBS 494.80</strain>
    </source>
</reference>
<proteinExistence type="predicted"/>
<accession>A0ABR4C6A3</accession>
<dbReference type="EMBL" id="JAZHXI010000013">
    <property type="protein sequence ID" value="KAL2065046.1"/>
    <property type="molecule type" value="Genomic_DNA"/>
</dbReference>
<evidence type="ECO:0000256" key="1">
    <source>
        <dbReference type="SAM" id="MobiDB-lite"/>
    </source>
</evidence>
<gene>
    <name evidence="2" type="ORF">VTL71DRAFT_4186</name>
</gene>
<organism evidence="2 3">
    <name type="scientific">Oculimacula yallundae</name>
    <dbReference type="NCBI Taxonomy" id="86028"/>
    <lineage>
        <taxon>Eukaryota</taxon>
        <taxon>Fungi</taxon>
        <taxon>Dikarya</taxon>
        <taxon>Ascomycota</taxon>
        <taxon>Pezizomycotina</taxon>
        <taxon>Leotiomycetes</taxon>
        <taxon>Helotiales</taxon>
        <taxon>Ploettnerulaceae</taxon>
        <taxon>Oculimacula</taxon>
    </lineage>
</organism>
<keyword evidence="3" id="KW-1185">Reference proteome</keyword>
<comment type="caution">
    <text evidence="2">The sequence shown here is derived from an EMBL/GenBank/DDBJ whole genome shotgun (WGS) entry which is preliminary data.</text>
</comment>
<protein>
    <submittedName>
        <fullName evidence="2">Uncharacterized protein</fullName>
    </submittedName>
</protein>
<dbReference type="Proteomes" id="UP001595075">
    <property type="component" value="Unassembled WGS sequence"/>
</dbReference>